<evidence type="ECO:0000259" key="3">
    <source>
        <dbReference type="Pfam" id="PF05368"/>
    </source>
</evidence>
<dbReference type="InterPro" id="IPR036291">
    <property type="entry name" value="NAD(P)-bd_dom_sf"/>
</dbReference>
<name>A0A2T5U772_9SPHN</name>
<dbReference type="InterPro" id="IPR051164">
    <property type="entry name" value="NmrA-like_oxidored"/>
</dbReference>
<evidence type="ECO:0000313" key="4">
    <source>
        <dbReference type="EMBL" id="PTW47344.1"/>
    </source>
</evidence>
<dbReference type="EMBL" id="QAYE01000003">
    <property type="protein sequence ID" value="PTW47344.1"/>
    <property type="molecule type" value="Genomic_DNA"/>
</dbReference>
<dbReference type="Pfam" id="PF05368">
    <property type="entry name" value="NmrA"/>
    <property type="match status" value="1"/>
</dbReference>
<dbReference type="Proteomes" id="UP000244013">
    <property type="component" value="Unassembled WGS sequence"/>
</dbReference>
<evidence type="ECO:0000256" key="1">
    <source>
        <dbReference type="ARBA" id="ARBA00006328"/>
    </source>
</evidence>
<comment type="similarity">
    <text evidence="1">Belongs to the NmrA-type oxidoreductase family.</text>
</comment>
<accession>A0A2T5U772</accession>
<comment type="caution">
    <text evidence="4">The sequence shown here is derived from an EMBL/GenBank/DDBJ whole genome shotgun (WGS) entry which is preliminary data.</text>
</comment>
<evidence type="ECO:0000256" key="2">
    <source>
        <dbReference type="ARBA" id="ARBA00022857"/>
    </source>
</evidence>
<dbReference type="CDD" id="cd05251">
    <property type="entry name" value="NmrA_like_SDR_a"/>
    <property type="match status" value="1"/>
</dbReference>
<gene>
    <name evidence="4" type="ORF">C8J25_10359</name>
</gene>
<dbReference type="Gene3D" id="3.90.25.10">
    <property type="entry name" value="UDP-galactose 4-epimerase, domain 1"/>
    <property type="match status" value="1"/>
</dbReference>
<dbReference type="PANTHER" id="PTHR42748">
    <property type="entry name" value="NITROGEN METABOLITE REPRESSION PROTEIN NMRA FAMILY MEMBER"/>
    <property type="match status" value="1"/>
</dbReference>
<dbReference type="Gene3D" id="3.40.50.720">
    <property type="entry name" value="NAD(P)-binding Rossmann-like Domain"/>
    <property type="match status" value="1"/>
</dbReference>
<sequence>MSHSKQPIVVFGATGQQGGSVATALIKADWPVIALVRDPGSARADALLQAGVELVQGSYADTHAIRTAMRDAYGVFSVQQSSPSGELTDDEEVRVGISVADLAVEAGVAHLVYSSGAAVSDTPTGMGHFDSKMRIEQHIRTLPMRSTIIRPVAFIDMLVMPGFGLDTGQFNFFMHPDQSIQLLAVEDIGKFVEPIFADPRRFGDQTFEIASDTVTGKELEVLFSEAAGRPISYARFTEEVLEGSPFLAGLTALLDAGRLAGTADLDALRAVNPAMQSVREWLAGAGRAPFQSALGASGSWDYNRG</sequence>
<protein>
    <submittedName>
        <fullName evidence="4">Uncharacterized protein YbjT (DUF2867 family)</fullName>
    </submittedName>
</protein>
<organism evidence="4 5">
    <name type="scientific">Sphingomonas faeni</name>
    <dbReference type="NCBI Taxonomy" id="185950"/>
    <lineage>
        <taxon>Bacteria</taxon>
        <taxon>Pseudomonadati</taxon>
        <taxon>Pseudomonadota</taxon>
        <taxon>Alphaproteobacteria</taxon>
        <taxon>Sphingomonadales</taxon>
        <taxon>Sphingomonadaceae</taxon>
        <taxon>Sphingomonas</taxon>
    </lineage>
</organism>
<dbReference type="SUPFAM" id="SSF51735">
    <property type="entry name" value="NAD(P)-binding Rossmann-fold domains"/>
    <property type="match status" value="1"/>
</dbReference>
<dbReference type="InterPro" id="IPR008030">
    <property type="entry name" value="NmrA-like"/>
</dbReference>
<reference evidence="4 5" key="1">
    <citation type="submission" date="2018-04" db="EMBL/GenBank/DDBJ databases">
        <title>Genomic Encyclopedia of Type Strains, Phase III (KMG-III): the genomes of soil and plant-associated and newly described type strains.</title>
        <authorList>
            <person name="Whitman W."/>
        </authorList>
    </citation>
    <scope>NUCLEOTIDE SEQUENCE [LARGE SCALE GENOMIC DNA]</scope>
    <source>
        <strain evidence="4 5">MA-olki</strain>
    </source>
</reference>
<dbReference type="AlphaFoldDB" id="A0A2T5U772"/>
<keyword evidence="2" id="KW-0521">NADP</keyword>
<dbReference type="OrthoDB" id="9794300at2"/>
<evidence type="ECO:0000313" key="5">
    <source>
        <dbReference type="Proteomes" id="UP000244013"/>
    </source>
</evidence>
<proteinExistence type="inferred from homology"/>
<dbReference type="PANTHER" id="PTHR42748:SF7">
    <property type="entry name" value="NMRA LIKE REDOX SENSOR 1-RELATED"/>
    <property type="match status" value="1"/>
</dbReference>
<feature type="domain" description="NmrA-like" evidence="3">
    <location>
        <begin position="5"/>
        <end position="246"/>
    </location>
</feature>